<dbReference type="InterPro" id="IPR035940">
    <property type="entry name" value="CAP_sf"/>
</dbReference>
<evidence type="ECO:0000259" key="2">
    <source>
        <dbReference type="Pfam" id="PF00188"/>
    </source>
</evidence>
<dbReference type="Gene3D" id="3.40.33.10">
    <property type="entry name" value="CAP"/>
    <property type="match status" value="1"/>
</dbReference>
<gene>
    <name evidence="3" type="ORF">RHODO2019_15715</name>
</gene>
<reference evidence="3" key="1">
    <citation type="submission" date="2022-10" db="EMBL/GenBank/DDBJ databases">
        <title>Rhodococcus sp.75.</title>
        <authorList>
            <person name="Sun M."/>
        </authorList>
    </citation>
    <scope>NUCLEOTIDE SEQUENCE</scope>
    <source>
        <strain evidence="3">75</strain>
    </source>
</reference>
<feature type="region of interest" description="Disordered" evidence="1">
    <location>
        <begin position="124"/>
        <end position="143"/>
    </location>
</feature>
<protein>
    <submittedName>
        <fullName evidence="3">CAP domain-containing protein</fullName>
    </submittedName>
</protein>
<dbReference type="Proteomes" id="UP001164965">
    <property type="component" value="Chromosome"/>
</dbReference>
<evidence type="ECO:0000313" key="3">
    <source>
        <dbReference type="EMBL" id="UZJ24552.1"/>
    </source>
</evidence>
<dbReference type="RefSeq" id="WP_265382659.1">
    <property type="nucleotide sequence ID" value="NZ_CP110615.1"/>
</dbReference>
<accession>A0ABY6NYT2</accession>
<dbReference type="InterPro" id="IPR014044">
    <property type="entry name" value="CAP_dom"/>
</dbReference>
<dbReference type="SUPFAM" id="SSF55797">
    <property type="entry name" value="PR-1-like"/>
    <property type="match status" value="1"/>
</dbReference>
<proteinExistence type="predicted"/>
<dbReference type="Pfam" id="PF00188">
    <property type="entry name" value="CAP"/>
    <property type="match status" value="1"/>
</dbReference>
<evidence type="ECO:0000313" key="4">
    <source>
        <dbReference type="Proteomes" id="UP001164965"/>
    </source>
</evidence>
<sequence length="323" mass="32373">MLTGLLGLTAGAPALRNPPFRLSGGATDVAWRWSAALAAAGTLSRDPSLGADMDADGPSGWSTVGESVANGGTADVVVDAWMASPPHRANILNLRFTVIGVGSVTGAGKTWSITEFADVADARAPTTTPEGAGPVTTTPLTSAGRLGTVSPSGVLAVKHGRLLSSWTTVGTGVTGYALDGLRLGVINSAGVAAVKEGDVSAPWVLVPSGVSQLAMAATRLAVVTNGTVIAKDGPLTVPWVVLTSADSVTMWGNRIGVLSGRQVLLTEGFSGRRAVLATPGVQALALSDNRVGIVAGSTISVKEGGLDAGWVGVFDGVQLTLSS</sequence>
<evidence type="ECO:0000256" key="1">
    <source>
        <dbReference type="SAM" id="MobiDB-lite"/>
    </source>
</evidence>
<feature type="domain" description="SCP" evidence="2">
    <location>
        <begin position="19"/>
        <end position="109"/>
    </location>
</feature>
<dbReference type="EMBL" id="CP110615">
    <property type="protein sequence ID" value="UZJ24552.1"/>
    <property type="molecule type" value="Genomic_DNA"/>
</dbReference>
<name>A0ABY6NYT2_9NOCA</name>
<organism evidence="3 4">
    <name type="scientific">Rhodococcus antarcticus</name>
    <dbReference type="NCBI Taxonomy" id="2987751"/>
    <lineage>
        <taxon>Bacteria</taxon>
        <taxon>Bacillati</taxon>
        <taxon>Actinomycetota</taxon>
        <taxon>Actinomycetes</taxon>
        <taxon>Mycobacteriales</taxon>
        <taxon>Nocardiaceae</taxon>
        <taxon>Rhodococcus</taxon>
    </lineage>
</organism>
<keyword evidence="4" id="KW-1185">Reference proteome</keyword>
<dbReference type="CDD" id="cd05379">
    <property type="entry name" value="CAP_bacterial"/>
    <property type="match status" value="1"/>
</dbReference>
<feature type="compositionally biased region" description="Polar residues" evidence="1">
    <location>
        <begin position="125"/>
        <end position="141"/>
    </location>
</feature>